<name>A0A1M4KZZ4_9XANT</name>
<dbReference type="AlphaFoldDB" id="A0A1M4KZZ4"/>
<keyword evidence="1" id="KW-0472">Membrane</keyword>
<reference evidence="3" key="1">
    <citation type="submission" date="2016-07" db="EMBL/GenBank/DDBJ databases">
        <authorList>
            <person name="Florea S."/>
            <person name="Webb J.S."/>
            <person name="Jaromczyk J."/>
            <person name="Schardl C.L."/>
        </authorList>
    </citation>
    <scope>NUCLEOTIDE SEQUENCE [LARGE SCALE GENOMIC DNA]</scope>
</reference>
<keyword evidence="1" id="KW-0812">Transmembrane</keyword>
<proteinExistence type="predicted"/>
<keyword evidence="1" id="KW-1133">Transmembrane helix</keyword>
<evidence type="ECO:0000256" key="1">
    <source>
        <dbReference type="SAM" id="Phobius"/>
    </source>
</evidence>
<feature type="transmembrane region" description="Helical" evidence="1">
    <location>
        <begin position="12"/>
        <end position="35"/>
    </location>
</feature>
<evidence type="ECO:0000313" key="2">
    <source>
        <dbReference type="EMBL" id="SBV86510.1"/>
    </source>
</evidence>
<accession>A0A1M4KZZ4</accession>
<dbReference type="RefSeq" id="WP_009595937.1">
    <property type="nucleotide sequence ID" value="NZ_CP076252.1"/>
</dbReference>
<organism evidence="2 3">
    <name type="scientific">Xanthomonas graminis pv. graminis</name>
    <dbReference type="NCBI Taxonomy" id="134874"/>
    <lineage>
        <taxon>Bacteria</taxon>
        <taxon>Pseudomonadati</taxon>
        <taxon>Pseudomonadota</taxon>
        <taxon>Gammaproteobacteria</taxon>
        <taxon>Lysobacterales</taxon>
        <taxon>Lysobacteraceae</taxon>
        <taxon>Xanthomonas</taxon>
        <taxon>Xanthomonas translucens group</taxon>
        <taxon>Xanthomonas graminis</taxon>
    </lineage>
</organism>
<sequence length="200" mass="20795">MRQTAGSWIRHALPAVPVALLLSGAIVAVGMRVAASQLVSPTAVRVASIAPAPTPTPNPLPTSAPRSRSLRAVAPWTVAPPPDPDTLSDPDRQDILDILNGSRRDEPWASATESALRLRLDGVVDGLTITAVTCTDGVCAVEAQLAASVIHDRPAAIALLVKGPLDRSYGEIGLTKLGTATINADDVGNLSVTQYIARSF</sequence>
<protein>
    <submittedName>
        <fullName evidence="2">Uncharacterized protein</fullName>
    </submittedName>
</protein>
<evidence type="ECO:0000313" key="3">
    <source>
        <dbReference type="Proteomes" id="UP000184997"/>
    </source>
</evidence>
<dbReference type="Proteomes" id="UP000184997">
    <property type="component" value="Unassembled WGS sequence"/>
</dbReference>
<gene>
    <name evidence="2" type="ORF">XTGNCPPB3709_0409</name>
</gene>
<dbReference type="EMBL" id="FLUK01000044">
    <property type="protein sequence ID" value="SBV86510.1"/>
    <property type="molecule type" value="Genomic_DNA"/>
</dbReference>